<evidence type="ECO:0000313" key="5">
    <source>
        <dbReference type="EMBL" id="MEG3183699.1"/>
    </source>
</evidence>
<dbReference type="Pfam" id="PF08281">
    <property type="entry name" value="Sigma70_r4_2"/>
    <property type="match status" value="1"/>
</dbReference>
<protein>
    <submittedName>
        <fullName evidence="5">Sigma-70 family RNA polymerase sigma factor</fullName>
    </submittedName>
</protein>
<dbReference type="InterPro" id="IPR036388">
    <property type="entry name" value="WH-like_DNA-bd_sf"/>
</dbReference>
<evidence type="ECO:0000313" key="6">
    <source>
        <dbReference type="Proteomes" id="UP001355056"/>
    </source>
</evidence>
<dbReference type="EMBL" id="JAXGFP010000003">
    <property type="protein sequence ID" value="MEG3183699.1"/>
    <property type="molecule type" value="Genomic_DNA"/>
</dbReference>
<evidence type="ECO:0000259" key="4">
    <source>
        <dbReference type="Pfam" id="PF12680"/>
    </source>
</evidence>
<dbReference type="Pfam" id="PF04542">
    <property type="entry name" value="Sigma70_r2"/>
    <property type="match status" value="1"/>
</dbReference>
<dbReference type="InterPro" id="IPR052704">
    <property type="entry name" value="ECF_Sigma-70_Domain"/>
</dbReference>
<dbReference type="InterPro" id="IPR013324">
    <property type="entry name" value="RNA_pol_sigma_r3/r4-like"/>
</dbReference>
<dbReference type="Proteomes" id="UP001355056">
    <property type="component" value="Unassembled WGS sequence"/>
</dbReference>
<dbReference type="InterPro" id="IPR014284">
    <property type="entry name" value="RNA_pol_sigma-70_dom"/>
</dbReference>
<feature type="domain" description="RNA polymerase sigma factor 70 region 4 type 2" evidence="3">
    <location>
        <begin position="114"/>
        <end position="164"/>
    </location>
</feature>
<dbReference type="SUPFAM" id="SSF88946">
    <property type="entry name" value="Sigma2 domain of RNA polymerase sigma factors"/>
    <property type="match status" value="1"/>
</dbReference>
<feature type="domain" description="SnoaL-like" evidence="4">
    <location>
        <begin position="182"/>
        <end position="273"/>
    </location>
</feature>
<accession>A0ABU7YXS8</accession>
<dbReference type="InterPro" id="IPR032710">
    <property type="entry name" value="NTF2-like_dom_sf"/>
</dbReference>
<evidence type="ECO:0000259" key="2">
    <source>
        <dbReference type="Pfam" id="PF04542"/>
    </source>
</evidence>
<comment type="subunit">
    <text evidence="1">Interacts transiently with the RNA polymerase catalytic core formed by RpoA, RpoB, RpoC and RpoZ (2 alpha, 1 beta, 1 beta' and 1 omega subunit) to form the RNA polymerase holoenzyme that can initiate transcription.</text>
</comment>
<dbReference type="InterPro" id="IPR037401">
    <property type="entry name" value="SnoaL-like"/>
</dbReference>
<dbReference type="Gene3D" id="3.10.450.50">
    <property type="match status" value="1"/>
</dbReference>
<proteinExistence type="predicted"/>
<feature type="domain" description="RNA polymerase sigma-70 region 2" evidence="2">
    <location>
        <begin position="14"/>
        <end position="77"/>
    </location>
</feature>
<evidence type="ECO:0000256" key="1">
    <source>
        <dbReference type="ARBA" id="ARBA00011344"/>
    </source>
</evidence>
<dbReference type="InterPro" id="IPR013325">
    <property type="entry name" value="RNA_pol_sigma_r2"/>
</dbReference>
<evidence type="ECO:0000259" key="3">
    <source>
        <dbReference type="Pfam" id="PF08281"/>
    </source>
</evidence>
<dbReference type="Gene3D" id="1.10.1740.10">
    <property type="match status" value="1"/>
</dbReference>
<dbReference type="InterPro" id="IPR007627">
    <property type="entry name" value="RNA_pol_sigma70_r2"/>
</dbReference>
<dbReference type="Pfam" id="PF12680">
    <property type="entry name" value="SnoaL_2"/>
    <property type="match status" value="1"/>
</dbReference>
<organism evidence="5 6">
    <name type="scientific">Novilysobacter erysipheiresistens</name>
    <dbReference type="NCBI Taxonomy" id="1749332"/>
    <lineage>
        <taxon>Bacteria</taxon>
        <taxon>Pseudomonadati</taxon>
        <taxon>Pseudomonadota</taxon>
        <taxon>Gammaproteobacteria</taxon>
        <taxon>Lysobacterales</taxon>
        <taxon>Lysobacteraceae</taxon>
        <taxon>Novilysobacter</taxon>
    </lineage>
</organism>
<reference evidence="5 6" key="1">
    <citation type="journal article" date="2016" name="Int. J. Syst. Evol. Microbiol.">
        <title>Lysobacter erysipheiresistens sp. nov., an antagonist of powdery mildew, isolated from tobacco-cultivated soil.</title>
        <authorList>
            <person name="Xie B."/>
            <person name="Li T."/>
            <person name="Lin X."/>
            <person name="Wang C.J."/>
            <person name="Chen Y.J."/>
            <person name="Liu W.J."/>
            <person name="Zhao Z.W."/>
        </authorList>
    </citation>
    <scope>NUCLEOTIDE SEQUENCE [LARGE SCALE GENOMIC DNA]</scope>
    <source>
        <strain evidence="5 6">RS-LYSO-3</strain>
    </source>
</reference>
<dbReference type="PANTHER" id="PTHR30173">
    <property type="entry name" value="SIGMA 19 FACTOR"/>
    <property type="match status" value="1"/>
</dbReference>
<dbReference type="Gene3D" id="1.10.10.10">
    <property type="entry name" value="Winged helix-like DNA-binding domain superfamily/Winged helix DNA-binding domain"/>
    <property type="match status" value="1"/>
</dbReference>
<dbReference type="InterPro" id="IPR013249">
    <property type="entry name" value="RNA_pol_sigma70_r4_t2"/>
</dbReference>
<name>A0ABU7YXS8_9GAMM</name>
<dbReference type="NCBIfam" id="TIGR02937">
    <property type="entry name" value="sigma70-ECF"/>
    <property type="match status" value="1"/>
</dbReference>
<dbReference type="SUPFAM" id="SSF88659">
    <property type="entry name" value="Sigma3 and sigma4 domains of RNA polymerase sigma factors"/>
    <property type="match status" value="1"/>
</dbReference>
<dbReference type="RefSeq" id="WP_332615939.1">
    <property type="nucleotide sequence ID" value="NZ_JAXGFP010000003.1"/>
</dbReference>
<gene>
    <name evidence="5" type="ORF">SNE34_06725</name>
</gene>
<dbReference type="PANTHER" id="PTHR30173:SF43">
    <property type="entry name" value="ECF RNA POLYMERASE SIGMA FACTOR SIGI-RELATED"/>
    <property type="match status" value="1"/>
</dbReference>
<dbReference type="SUPFAM" id="SSF54427">
    <property type="entry name" value="NTF2-like"/>
    <property type="match status" value="1"/>
</dbReference>
<sequence>MTAAGSDEAVAKAFEAQRGRLVAIAYRMLGSRADAEDAMQEAWLRLARQDAAAIDNLPAWLTTVVGRVCIDMLRSRKARPESSFDDPLPGLVVTEDSGEAPEDNVLLADSVGLALLVVLDTLSPAERLAFVLHDIFEVRFEEVGQIIGKSTDASKMIASRARRKVRGTHRRVDTRQRQRAVVDAFVAAARDGDFEGLLRVLDPELTWRSHTSRGVVVRHGAAEAAARIQQATRANVTAQRVLVNGEPGVLVWGANGKPKAVMACTVVDGRIVEILSLIDPKRLATLPLPARPA</sequence>
<comment type="caution">
    <text evidence="5">The sequence shown here is derived from an EMBL/GenBank/DDBJ whole genome shotgun (WGS) entry which is preliminary data.</text>
</comment>
<keyword evidence="6" id="KW-1185">Reference proteome</keyword>